<organism evidence="1 2">
    <name type="scientific">Artomyces pyxidatus</name>
    <dbReference type="NCBI Taxonomy" id="48021"/>
    <lineage>
        <taxon>Eukaryota</taxon>
        <taxon>Fungi</taxon>
        <taxon>Dikarya</taxon>
        <taxon>Basidiomycota</taxon>
        <taxon>Agaricomycotina</taxon>
        <taxon>Agaricomycetes</taxon>
        <taxon>Russulales</taxon>
        <taxon>Auriscalpiaceae</taxon>
        <taxon>Artomyces</taxon>
    </lineage>
</organism>
<dbReference type="Proteomes" id="UP000814140">
    <property type="component" value="Unassembled WGS sequence"/>
</dbReference>
<name>A0ACB8TAX0_9AGAM</name>
<comment type="caution">
    <text evidence="1">The sequence shown here is derived from an EMBL/GenBank/DDBJ whole genome shotgun (WGS) entry which is preliminary data.</text>
</comment>
<accession>A0ACB8TAX0</accession>
<gene>
    <name evidence="1" type="ORF">BV25DRAFT_1798420</name>
</gene>
<protein>
    <submittedName>
        <fullName evidence="1">Uncharacterized protein</fullName>
    </submittedName>
</protein>
<dbReference type="EMBL" id="MU277195">
    <property type="protein sequence ID" value="KAI0065654.1"/>
    <property type="molecule type" value="Genomic_DNA"/>
</dbReference>
<proteinExistence type="predicted"/>
<evidence type="ECO:0000313" key="1">
    <source>
        <dbReference type="EMBL" id="KAI0065654.1"/>
    </source>
</evidence>
<evidence type="ECO:0000313" key="2">
    <source>
        <dbReference type="Proteomes" id="UP000814140"/>
    </source>
</evidence>
<reference evidence="1" key="1">
    <citation type="submission" date="2021-03" db="EMBL/GenBank/DDBJ databases">
        <authorList>
            <consortium name="DOE Joint Genome Institute"/>
            <person name="Ahrendt S."/>
            <person name="Looney B.P."/>
            <person name="Miyauchi S."/>
            <person name="Morin E."/>
            <person name="Drula E."/>
            <person name="Courty P.E."/>
            <person name="Chicoki N."/>
            <person name="Fauchery L."/>
            <person name="Kohler A."/>
            <person name="Kuo A."/>
            <person name="Labutti K."/>
            <person name="Pangilinan J."/>
            <person name="Lipzen A."/>
            <person name="Riley R."/>
            <person name="Andreopoulos W."/>
            <person name="He G."/>
            <person name="Johnson J."/>
            <person name="Barry K.W."/>
            <person name="Grigoriev I.V."/>
            <person name="Nagy L."/>
            <person name="Hibbett D."/>
            <person name="Henrissat B."/>
            <person name="Matheny P.B."/>
            <person name="Labbe J."/>
            <person name="Martin F."/>
        </authorList>
    </citation>
    <scope>NUCLEOTIDE SEQUENCE</scope>
    <source>
        <strain evidence="1">HHB10654</strain>
    </source>
</reference>
<sequence>MAHGVELILSFNITQATFLVPNIAKPLTSEELIAIRTRQLQKREADLEAIQANLLKSRFASVRQFERDFEHTICDHDFKPGALVLVRNSSIKTDLGRKSKPRYLGPMLVVRRSCNGAYHLAELDGAVSKLRFAVFRLVPYHTRFRTSIPVTRVVDHNDFAALVREELADEDVVGEEEGGVVEDED</sequence>
<keyword evidence="2" id="KW-1185">Reference proteome</keyword>
<reference evidence="1" key="2">
    <citation type="journal article" date="2022" name="New Phytol.">
        <title>Evolutionary transition to the ectomycorrhizal habit in the genomes of a hyperdiverse lineage of mushroom-forming fungi.</title>
        <authorList>
            <person name="Looney B."/>
            <person name="Miyauchi S."/>
            <person name="Morin E."/>
            <person name="Drula E."/>
            <person name="Courty P.E."/>
            <person name="Kohler A."/>
            <person name="Kuo A."/>
            <person name="LaButti K."/>
            <person name="Pangilinan J."/>
            <person name="Lipzen A."/>
            <person name="Riley R."/>
            <person name="Andreopoulos W."/>
            <person name="He G."/>
            <person name="Johnson J."/>
            <person name="Nolan M."/>
            <person name="Tritt A."/>
            <person name="Barry K.W."/>
            <person name="Grigoriev I.V."/>
            <person name="Nagy L.G."/>
            <person name="Hibbett D."/>
            <person name="Henrissat B."/>
            <person name="Matheny P.B."/>
            <person name="Labbe J."/>
            <person name="Martin F.M."/>
        </authorList>
    </citation>
    <scope>NUCLEOTIDE SEQUENCE</scope>
    <source>
        <strain evidence="1">HHB10654</strain>
    </source>
</reference>